<dbReference type="GeneID" id="88083639"/>
<dbReference type="PANTHER" id="PTHR38445">
    <property type="entry name" value="HTH-TYPE TRANSCRIPTIONAL REPRESSOR YTRA"/>
    <property type="match status" value="1"/>
</dbReference>
<protein>
    <submittedName>
        <fullName evidence="5">Transcriptional regulator, GntR family</fullName>
    </submittedName>
</protein>
<dbReference type="InterPro" id="IPR000524">
    <property type="entry name" value="Tscrpt_reg_HTH_GntR"/>
</dbReference>
<dbReference type="CDD" id="cd07377">
    <property type="entry name" value="WHTH_GntR"/>
    <property type="match status" value="1"/>
</dbReference>
<dbReference type="PANTHER" id="PTHR38445:SF10">
    <property type="entry name" value="GNTR-FAMILY TRANSCRIPTIONAL REGULATOR"/>
    <property type="match status" value="1"/>
</dbReference>
<evidence type="ECO:0000256" key="3">
    <source>
        <dbReference type="ARBA" id="ARBA00023163"/>
    </source>
</evidence>
<dbReference type="EMBL" id="CP003493">
    <property type="protein sequence ID" value="AFV88604.1"/>
    <property type="molecule type" value="Genomic_DNA"/>
</dbReference>
<evidence type="ECO:0000313" key="6">
    <source>
        <dbReference type="Proteomes" id="UP000000214"/>
    </source>
</evidence>
<dbReference type="SMART" id="SM00345">
    <property type="entry name" value="HTH_GNTR"/>
    <property type="match status" value="1"/>
</dbReference>
<dbReference type="AlphaFoldDB" id="K7RL05"/>
<accession>K7RL05</accession>
<evidence type="ECO:0000313" key="5">
    <source>
        <dbReference type="EMBL" id="AFV88604.1"/>
    </source>
</evidence>
<organism evidence="5 6">
    <name type="scientific">Acidipropionibacterium acidipropionici (strain ATCC 4875 / DSM 20272 / JCM 6432 / NBRC 12425 / NCIMB 8070 / 4)</name>
    <name type="common">Propionibacterium acidipropionici</name>
    <dbReference type="NCBI Taxonomy" id="1171373"/>
    <lineage>
        <taxon>Bacteria</taxon>
        <taxon>Bacillati</taxon>
        <taxon>Actinomycetota</taxon>
        <taxon>Actinomycetes</taxon>
        <taxon>Propionibacteriales</taxon>
        <taxon>Propionibacteriaceae</taxon>
        <taxon>Acidipropionibacterium</taxon>
    </lineage>
</organism>
<dbReference type="SUPFAM" id="SSF46785">
    <property type="entry name" value="Winged helix' DNA-binding domain"/>
    <property type="match status" value="1"/>
</dbReference>
<dbReference type="STRING" id="1171373.PACID_07660"/>
<evidence type="ECO:0000256" key="1">
    <source>
        <dbReference type="ARBA" id="ARBA00023015"/>
    </source>
</evidence>
<keyword evidence="3" id="KW-0804">Transcription</keyword>
<feature type="domain" description="HTH gntR-type" evidence="4">
    <location>
        <begin position="6"/>
        <end position="74"/>
    </location>
</feature>
<evidence type="ECO:0000256" key="2">
    <source>
        <dbReference type="ARBA" id="ARBA00023125"/>
    </source>
</evidence>
<dbReference type="RefSeq" id="WP_015069517.1">
    <property type="nucleotide sequence ID" value="NC_019395.1"/>
</dbReference>
<dbReference type="GO" id="GO:0003677">
    <property type="term" value="F:DNA binding"/>
    <property type="evidence" value="ECO:0007669"/>
    <property type="project" value="UniProtKB-KW"/>
</dbReference>
<dbReference type="InterPro" id="IPR036390">
    <property type="entry name" value="WH_DNA-bd_sf"/>
</dbReference>
<dbReference type="InterPro" id="IPR036388">
    <property type="entry name" value="WH-like_DNA-bd_sf"/>
</dbReference>
<gene>
    <name evidence="5" type="ordered locus">PACID_07660</name>
</gene>
<dbReference type="KEGG" id="pbo:PACID_07660"/>
<evidence type="ECO:0000259" key="4">
    <source>
        <dbReference type="PROSITE" id="PS50949"/>
    </source>
</evidence>
<keyword evidence="1" id="KW-0805">Transcription regulation</keyword>
<dbReference type="PROSITE" id="PS50949">
    <property type="entry name" value="HTH_GNTR"/>
    <property type="match status" value="1"/>
</dbReference>
<dbReference type="eggNOG" id="COG1725">
    <property type="taxonomic scope" value="Bacteria"/>
</dbReference>
<dbReference type="HOGENOM" id="CLU_017584_10_0_11"/>
<name>K7RL05_ACIA4</name>
<dbReference type="GO" id="GO:0003700">
    <property type="term" value="F:DNA-binding transcription factor activity"/>
    <property type="evidence" value="ECO:0007669"/>
    <property type="project" value="InterPro"/>
</dbReference>
<dbReference type="PATRIC" id="fig|1171373.8.peg.774"/>
<proteinExistence type="predicted"/>
<dbReference type="Pfam" id="PF00392">
    <property type="entry name" value="GntR"/>
    <property type="match status" value="1"/>
</dbReference>
<dbReference type="Gene3D" id="1.10.10.10">
    <property type="entry name" value="Winged helix-like DNA-binding domain superfamily/Winged helix DNA-binding domain"/>
    <property type="match status" value="1"/>
</dbReference>
<sequence>MADDRQPLFRQIAEQVEDSIIDGTLAEGDRAPSKNELAAFHHINPATAANGVNMLVDKGVLAKRRGLGMFVTPGARQQLLDERRQSFAAHYVQPLMTEAVKLGLTPGQVRSMIDDVAAEHPELSTPELVKEES</sequence>
<reference evidence="5 6" key="1">
    <citation type="journal article" date="2012" name="BMC Genomics">
        <title>The genome sequence of Propionibacterium acidipropionici provides insights into its biotechnological and industrial potential.</title>
        <authorList>
            <person name="Parizzi L.P."/>
            <person name="Grassi M.C."/>
            <person name="Llerena L.A."/>
            <person name="Carazzolle M.F."/>
            <person name="Queiroz V.L."/>
            <person name="Lunardi I."/>
            <person name="Zeidler A.F."/>
            <person name="Teixeira P.J."/>
            <person name="Mieczkowski P."/>
            <person name="Rincones J."/>
            <person name="Pereira G.A."/>
        </authorList>
    </citation>
    <scope>NUCLEOTIDE SEQUENCE [LARGE SCALE GENOMIC DNA]</scope>
    <source>
        <strain evidence="6">ATCC 4875 / DSM 20272 / JCM 6432 / NBRC 12425 / NCIMB 8070</strain>
    </source>
</reference>
<keyword evidence="2" id="KW-0238">DNA-binding</keyword>
<dbReference type="Proteomes" id="UP000000214">
    <property type="component" value="Chromosome"/>
</dbReference>